<dbReference type="GO" id="GO:0016787">
    <property type="term" value="F:hydrolase activity"/>
    <property type="evidence" value="ECO:0007669"/>
    <property type="project" value="UniProtKB-KW"/>
</dbReference>
<dbReference type="Pfam" id="PF01979">
    <property type="entry name" value="Amidohydro_1"/>
    <property type="match status" value="1"/>
</dbReference>
<gene>
    <name evidence="3" type="ORF">UFOPK2602_01118</name>
    <name evidence="4" type="ORF">UFOPK2806_00708</name>
    <name evidence="5" type="ORF">UFOPK3417_01704</name>
    <name evidence="6" type="ORF">UFOPK4306_01516</name>
</gene>
<evidence type="ECO:0000313" key="3">
    <source>
        <dbReference type="EMBL" id="CAB4710384.1"/>
    </source>
</evidence>
<dbReference type="EMBL" id="CAEZYY010000006">
    <property type="protein sequence ID" value="CAB4745967.1"/>
    <property type="molecule type" value="Genomic_DNA"/>
</dbReference>
<proteinExistence type="predicted"/>
<evidence type="ECO:0000313" key="5">
    <source>
        <dbReference type="EMBL" id="CAB4884314.1"/>
    </source>
</evidence>
<protein>
    <submittedName>
        <fullName evidence="6">Unannotated protein</fullName>
    </submittedName>
</protein>
<dbReference type="SUPFAM" id="SSF51556">
    <property type="entry name" value="Metallo-dependent hydrolases"/>
    <property type="match status" value="1"/>
</dbReference>
<sequence length="342" mass="36782">MSAVTPGLVCSHHHLYSALARGMPAPPKQPTNFQEILDQVWWRLDTALDLEMLRWSALLGAAEALMCGTTAIVDHHESPNAIEGSLSVIADACAEVGVKAVCAYGVTDRHGADGARRGLAENERFVRAGGRGMVGVHAAFTCTDSTLRAAAGLAQDLGVGVHIHVAEGPVDVSAGARLESLAADNWLIVHCVNLDRELRGTIAHNPRSNMNNAVGYAAPARRFPGQRVVLGTDGIGADMLEEMRLAYVAHRADDVLASPDTAWSWLENGYALVPEARGDRVNWNYNHADSAWHVAFTPGMRVLDVVGADGEVLLREGRPTRVDIDEVRAKAAEQAVRLFRLL</sequence>
<dbReference type="InterPro" id="IPR050287">
    <property type="entry name" value="MTA/SAH_deaminase"/>
</dbReference>
<dbReference type="EMBL" id="CAFBLR010000207">
    <property type="protein sequence ID" value="CAB4884314.1"/>
    <property type="molecule type" value="Genomic_DNA"/>
</dbReference>
<feature type="domain" description="Amidohydrolase-related" evidence="2">
    <location>
        <begin position="4"/>
        <end position="251"/>
    </location>
</feature>
<keyword evidence="1" id="KW-0378">Hydrolase</keyword>
<reference evidence="6" key="1">
    <citation type="submission" date="2020-05" db="EMBL/GenBank/DDBJ databases">
        <authorList>
            <person name="Chiriac C."/>
            <person name="Salcher M."/>
            <person name="Ghai R."/>
            <person name="Kavagutti S V."/>
        </authorList>
    </citation>
    <scope>NUCLEOTIDE SEQUENCE</scope>
</reference>
<dbReference type="InterPro" id="IPR032466">
    <property type="entry name" value="Metal_Hydrolase"/>
</dbReference>
<evidence type="ECO:0000259" key="2">
    <source>
        <dbReference type="Pfam" id="PF01979"/>
    </source>
</evidence>
<name>A0A6J7UGQ7_9ZZZZ</name>
<evidence type="ECO:0000313" key="4">
    <source>
        <dbReference type="EMBL" id="CAB4745967.1"/>
    </source>
</evidence>
<dbReference type="AlphaFoldDB" id="A0A6J7UGQ7"/>
<evidence type="ECO:0000256" key="1">
    <source>
        <dbReference type="ARBA" id="ARBA00022801"/>
    </source>
</evidence>
<dbReference type="Gene3D" id="3.20.20.140">
    <property type="entry name" value="Metal-dependent hydrolases"/>
    <property type="match status" value="1"/>
</dbReference>
<dbReference type="InterPro" id="IPR006680">
    <property type="entry name" value="Amidohydro-rel"/>
</dbReference>
<accession>A0A6J7UGQ7</accession>
<dbReference type="EMBL" id="CAFBQP010000057">
    <property type="protein sequence ID" value="CAB5065125.1"/>
    <property type="molecule type" value="Genomic_DNA"/>
</dbReference>
<organism evidence="6">
    <name type="scientific">freshwater metagenome</name>
    <dbReference type="NCBI Taxonomy" id="449393"/>
    <lineage>
        <taxon>unclassified sequences</taxon>
        <taxon>metagenomes</taxon>
        <taxon>ecological metagenomes</taxon>
    </lineage>
</organism>
<dbReference type="EMBL" id="CAEZXX010000068">
    <property type="protein sequence ID" value="CAB4710384.1"/>
    <property type="molecule type" value="Genomic_DNA"/>
</dbReference>
<dbReference type="PANTHER" id="PTHR43794">
    <property type="entry name" value="AMINOHYDROLASE SSNA-RELATED"/>
    <property type="match status" value="1"/>
</dbReference>
<evidence type="ECO:0000313" key="6">
    <source>
        <dbReference type="EMBL" id="CAB5065125.1"/>
    </source>
</evidence>
<dbReference type="PANTHER" id="PTHR43794:SF11">
    <property type="entry name" value="AMIDOHYDROLASE-RELATED DOMAIN-CONTAINING PROTEIN"/>
    <property type="match status" value="1"/>
</dbReference>